<dbReference type="AlphaFoldDB" id="A0AAD6B862"/>
<feature type="compositionally biased region" description="Polar residues" evidence="1">
    <location>
        <begin position="69"/>
        <end position="78"/>
    </location>
</feature>
<reference evidence="2" key="1">
    <citation type="submission" date="2022-11" db="EMBL/GenBank/DDBJ databases">
        <title>Chromosome-level genome of Pogonophryne albipinna.</title>
        <authorList>
            <person name="Jo E."/>
        </authorList>
    </citation>
    <scope>NUCLEOTIDE SEQUENCE</scope>
    <source>
        <strain evidence="2">SGF0006</strain>
        <tissue evidence="2">Muscle</tissue>
    </source>
</reference>
<accession>A0AAD6B862</accession>
<dbReference type="EMBL" id="JAPTMU010000009">
    <property type="protein sequence ID" value="KAJ4938588.1"/>
    <property type="molecule type" value="Genomic_DNA"/>
</dbReference>
<feature type="region of interest" description="Disordered" evidence="1">
    <location>
        <begin position="18"/>
        <end position="85"/>
    </location>
</feature>
<proteinExistence type="predicted"/>
<organism evidence="2 3">
    <name type="scientific">Pogonophryne albipinna</name>
    <dbReference type="NCBI Taxonomy" id="1090488"/>
    <lineage>
        <taxon>Eukaryota</taxon>
        <taxon>Metazoa</taxon>
        <taxon>Chordata</taxon>
        <taxon>Craniata</taxon>
        <taxon>Vertebrata</taxon>
        <taxon>Euteleostomi</taxon>
        <taxon>Actinopterygii</taxon>
        <taxon>Neopterygii</taxon>
        <taxon>Teleostei</taxon>
        <taxon>Neoteleostei</taxon>
        <taxon>Acanthomorphata</taxon>
        <taxon>Eupercaria</taxon>
        <taxon>Perciformes</taxon>
        <taxon>Notothenioidei</taxon>
        <taxon>Pogonophryne</taxon>
    </lineage>
</organism>
<comment type="caution">
    <text evidence="2">The sequence shown here is derived from an EMBL/GenBank/DDBJ whole genome shotgun (WGS) entry which is preliminary data.</text>
</comment>
<sequence>MDVEDSMVAVVLRRSSINMGSSFKQKQPEHGAHYKARLPAASAHLPQKRKQTSVARPSKPADLPPVSNVAPSPQTSTAPMHLEDPQRIRSVEDFQPIYHRAVEAMLSLVLGRPIKQKLWEQLDRPMDTETVDEDGLSVSCGAGVLRSTTWMFRVPKPTCTSKKS</sequence>
<keyword evidence="3" id="KW-1185">Reference proteome</keyword>
<protein>
    <submittedName>
        <fullName evidence="2">Uncharacterized protein</fullName>
    </submittedName>
</protein>
<evidence type="ECO:0000313" key="3">
    <source>
        <dbReference type="Proteomes" id="UP001219934"/>
    </source>
</evidence>
<dbReference type="Proteomes" id="UP001219934">
    <property type="component" value="Unassembled WGS sequence"/>
</dbReference>
<gene>
    <name evidence="2" type="ORF">JOQ06_003201</name>
</gene>
<evidence type="ECO:0000313" key="2">
    <source>
        <dbReference type="EMBL" id="KAJ4938588.1"/>
    </source>
</evidence>
<name>A0AAD6B862_9TELE</name>
<evidence type="ECO:0000256" key="1">
    <source>
        <dbReference type="SAM" id="MobiDB-lite"/>
    </source>
</evidence>